<name>A0A4V3XJG7_9APHY</name>
<organism evidence="2 3">
    <name type="scientific">Antrodiella citrinella</name>
    <dbReference type="NCBI Taxonomy" id="2447956"/>
    <lineage>
        <taxon>Eukaryota</taxon>
        <taxon>Fungi</taxon>
        <taxon>Dikarya</taxon>
        <taxon>Basidiomycota</taxon>
        <taxon>Agaricomycotina</taxon>
        <taxon>Agaricomycetes</taxon>
        <taxon>Polyporales</taxon>
        <taxon>Steccherinaceae</taxon>
        <taxon>Antrodiella</taxon>
    </lineage>
</organism>
<feature type="transmembrane region" description="Helical" evidence="1">
    <location>
        <begin position="380"/>
        <end position="408"/>
    </location>
</feature>
<evidence type="ECO:0000313" key="3">
    <source>
        <dbReference type="Proteomes" id="UP000308730"/>
    </source>
</evidence>
<dbReference type="Proteomes" id="UP000308730">
    <property type="component" value="Unassembled WGS sequence"/>
</dbReference>
<keyword evidence="3" id="KW-1185">Reference proteome</keyword>
<protein>
    <submittedName>
        <fullName evidence="2">Uncharacterized protein</fullName>
    </submittedName>
</protein>
<gene>
    <name evidence="2" type="ORF">EUX98_g1162</name>
</gene>
<accession>A0A4V3XJG7</accession>
<comment type="caution">
    <text evidence="2">The sequence shown here is derived from an EMBL/GenBank/DDBJ whole genome shotgun (WGS) entry which is preliminary data.</text>
</comment>
<keyword evidence="1" id="KW-1133">Transmembrane helix</keyword>
<dbReference type="EMBL" id="SGPM01000012">
    <property type="protein sequence ID" value="THH33023.1"/>
    <property type="molecule type" value="Genomic_DNA"/>
</dbReference>
<evidence type="ECO:0000256" key="1">
    <source>
        <dbReference type="SAM" id="Phobius"/>
    </source>
</evidence>
<dbReference type="AlphaFoldDB" id="A0A4V3XJG7"/>
<evidence type="ECO:0000313" key="2">
    <source>
        <dbReference type="EMBL" id="THH33023.1"/>
    </source>
</evidence>
<feature type="transmembrane region" description="Helical" evidence="1">
    <location>
        <begin position="291"/>
        <end position="310"/>
    </location>
</feature>
<feature type="transmembrane region" description="Helical" evidence="1">
    <location>
        <begin position="330"/>
        <end position="359"/>
    </location>
</feature>
<keyword evidence="1" id="KW-0472">Membrane</keyword>
<reference evidence="2 3" key="1">
    <citation type="submission" date="2019-02" db="EMBL/GenBank/DDBJ databases">
        <title>Genome sequencing of the rare red list fungi Antrodiella citrinella (Flaviporus citrinellus).</title>
        <authorList>
            <person name="Buettner E."/>
            <person name="Kellner H."/>
        </authorList>
    </citation>
    <scope>NUCLEOTIDE SEQUENCE [LARGE SCALE GENOMIC DNA]</scope>
    <source>
        <strain evidence="2 3">DSM 108506</strain>
    </source>
</reference>
<keyword evidence="1" id="KW-0812">Transmembrane</keyword>
<proteinExistence type="predicted"/>
<sequence length="532" mass="59382">MIILDEKMALPPPPPYVPPTHTGPPPPFPHHVMKPTLTTIPPYILLRIVYETFSRKSDIAKQRKTLYWLNVGLRLVNRATYVACMHVLRSTYLPAYSALVRAPYTSDPFPHHNTSPDTPSALSAYHTDSPVLSLQRETRVLDLFISLKVREDVWADDTEFHLERDESFRDLFDLMQPKSRVEDLVRLHGVREGVVDDSEAGMGTCTTKQPVPVPFSVLSVSFSSRRVGLILTTKERKRTIVEVERARDEKLEVAAKRLVQELKGWCSPELKLYRQKITSTDVLTFLRFDSLRLGIIIGLGSLMGITIKVGSEEVPIRGLYAKTRDLTQCIGIVLLLSSVVFLHILIWTTAHLLLGHLFVHPIFRLFKPLANSTFASSCEVAVVGSVVYAGGFMALGLAVTLVVGVAFASAATTKQFLLSTDGLTREKLIDAVVSPDASSTEPERAWWKARLADVGLYAPPVATGLVVQSYLYAEEYSQEVRWYRIEVDVSLVVGRLAVLLCAHLHKKWDVAERDKLVSGLPDDEVVFASEEA</sequence>
<dbReference type="OrthoDB" id="2536866at2759"/>